<gene>
    <name evidence="9" type="ORF">L613_004200000290</name>
</gene>
<feature type="transmembrane region" description="Helical" evidence="7">
    <location>
        <begin position="72"/>
        <end position="92"/>
    </location>
</feature>
<evidence type="ECO:0000256" key="5">
    <source>
        <dbReference type="ARBA" id="ARBA00022989"/>
    </source>
</evidence>
<keyword evidence="5 7" id="KW-1133">Transmembrane helix</keyword>
<evidence type="ECO:0000313" key="9">
    <source>
        <dbReference type="EMBL" id="TWH09015.1"/>
    </source>
</evidence>
<evidence type="ECO:0000259" key="8">
    <source>
        <dbReference type="Pfam" id="PF02308"/>
    </source>
</evidence>
<comment type="caution">
    <text evidence="9">The sequence shown here is derived from an EMBL/GenBank/DDBJ whole genome shotgun (WGS) entry which is preliminary data.</text>
</comment>
<evidence type="ECO:0000256" key="6">
    <source>
        <dbReference type="ARBA" id="ARBA00023136"/>
    </source>
</evidence>
<accession>A0A562DHD9</accession>
<dbReference type="InterPro" id="IPR049177">
    <property type="entry name" value="MgtC_SapB_SrpB_YhiD_N"/>
</dbReference>
<sequence>MDWIEQLRVLPAVVYAMALGGAIGFERELKNRPAGFRTHMLVAGTSALLLGLGRMVLEDDHYAGTGLRIDPLRLVEAVVAGVSFIGAGTIFASRKGDGVQGITTAASLLTVAAIGITVGFGYLALGLAIALLTLAVLTVLRWFERRRLLPPEDGPEE</sequence>
<feature type="transmembrane region" description="Helical" evidence="7">
    <location>
        <begin position="122"/>
        <end position="143"/>
    </location>
</feature>
<evidence type="ECO:0000256" key="4">
    <source>
        <dbReference type="ARBA" id="ARBA00022692"/>
    </source>
</evidence>
<feature type="transmembrane region" description="Helical" evidence="7">
    <location>
        <begin position="6"/>
        <end position="26"/>
    </location>
</feature>
<dbReference type="AlphaFoldDB" id="A0A562DHD9"/>
<feature type="domain" description="MgtC/SapB/SrpB/YhiD N-terminal" evidence="8">
    <location>
        <begin position="14"/>
        <end position="145"/>
    </location>
</feature>
<reference evidence="9 10" key="1">
    <citation type="submission" date="2019-07" db="EMBL/GenBank/DDBJ databases">
        <title>Genome sequencing of lignin-degrading bacterial isolates.</title>
        <authorList>
            <person name="Gladden J."/>
        </authorList>
    </citation>
    <scope>NUCLEOTIDE SEQUENCE [LARGE SCALE GENOMIC DNA]</scope>
    <source>
        <strain evidence="9 10">J19</strain>
    </source>
</reference>
<evidence type="ECO:0000313" key="10">
    <source>
        <dbReference type="Proteomes" id="UP000321583"/>
    </source>
</evidence>
<dbReference type="Proteomes" id="UP000321583">
    <property type="component" value="Unassembled WGS sequence"/>
</dbReference>
<keyword evidence="4 7" id="KW-0812">Transmembrane</keyword>
<name>A0A562DHD9_9GAMM</name>
<evidence type="ECO:0000256" key="3">
    <source>
        <dbReference type="ARBA" id="ARBA00022475"/>
    </source>
</evidence>
<evidence type="ECO:0000256" key="1">
    <source>
        <dbReference type="ARBA" id="ARBA00004651"/>
    </source>
</evidence>
<keyword evidence="7" id="KW-0997">Cell inner membrane</keyword>
<dbReference type="PANTHER" id="PTHR33778">
    <property type="entry name" value="PROTEIN MGTC"/>
    <property type="match status" value="1"/>
</dbReference>
<dbReference type="PRINTS" id="PR01837">
    <property type="entry name" value="MGTCSAPBPROT"/>
</dbReference>
<dbReference type="Pfam" id="PF02308">
    <property type="entry name" value="MgtC"/>
    <property type="match status" value="1"/>
</dbReference>
<keyword evidence="6 7" id="KW-0472">Membrane</keyword>
<dbReference type="GO" id="GO:0005886">
    <property type="term" value="C:plasma membrane"/>
    <property type="evidence" value="ECO:0007669"/>
    <property type="project" value="UniProtKB-SubCell"/>
</dbReference>
<comment type="similarity">
    <text evidence="2 7">Belongs to the MgtC/SapB family.</text>
</comment>
<feature type="transmembrane region" description="Helical" evidence="7">
    <location>
        <begin position="38"/>
        <end position="57"/>
    </location>
</feature>
<dbReference type="RefSeq" id="WP_019399488.1">
    <property type="nucleotide sequence ID" value="NZ_VLJS01000072.1"/>
</dbReference>
<protein>
    <recommendedName>
        <fullName evidence="7">Protein MgtC</fullName>
    </recommendedName>
</protein>
<dbReference type="OrthoDB" id="9811198at2"/>
<proteinExistence type="inferred from homology"/>
<evidence type="ECO:0000256" key="2">
    <source>
        <dbReference type="ARBA" id="ARBA00009298"/>
    </source>
</evidence>
<keyword evidence="10" id="KW-1185">Reference proteome</keyword>
<dbReference type="EMBL" id="VLJS01000072">
    <property type="protein sequence ID" value="TWH09015.1"/>
    <property type="molecule type" value="Genomic_DNA"/>
</dbReference>
<dbReference type="InterPro" id="IPR003416">
    <property type="entry name" value="MgtC/SapB/SrpB/YhiD_fam"/>
</dbReference>
<evidence type="ECO:0000256" key="7">
    <source>
        <dbReference type="RuleBase" id="RU365041"/>
    </source>
</evidence>
<comment type="subcellular location">
    <subcellularLocation>
        <location evidence="7">Cell inner membrane</location>
        <topology evidence="7">Multi-pass membrane protein</topology>
    </subcellularLocation>
    <subcellularLocation>
        <location evidence="1">Cell membrane</location>
        <topology evidence="1">Multi-pass membrane protein</topology>
    </subcellularLocation>
</comment>
<keyword evidence="3" id="KW-1003">Cell membrane</keyword>
<organism evidence="9 10">
    <name type="scientific">Pseudoxanthomonas taiwanensis J19</name>
    <dbReference type="NCBI Taxonomy" id="935569"/>
    <lineage>
        <taxon>Bacteria</taxon>
        <taxon>Pseudomonadati</taxon>
        <taxon>Pseudomonadota</taxon>
        <taxon>Gammaproteobacteria</taxon>
        <taxon>Lysobacterales</taxon>
        <taxon>Lysobacteraceae</taxon>
        <taxon>Pseudoxanthomonas</taxon>
    </lineage>
</organism>
<dbReference type="PANTHER" id="PTHR33778:SF1">
    <property type="entry name" value="MAGNESIUM TRANSPORTER YHID-RELATED"/>
    <property type="match status" value="1"/>
</dbReference>